<evidence type="ECO:0000259" key="1">
    <source>
        <dbReference type="Pfam" id="PF12697"/>
    </source>
</evidence>
<accession>A0A239J000</accession>
<dbReference type="EMBL" id="FZNR01000032">
    <property type="protein sequence ID" value="SNS99119.1"/>
    <property type="molecule type" value="Genomic_DNA"/>
</dbReference>
<organism evidence="2 3">
    <name type="scientific">Actinoplanes regularis</name>
    <dbReference type="NCBI Taxonomy" id="52697"/>
    <lineage>
        <taxon>Bacteria</taxon>
        <taxon>Bacillati</taxon>
        <taxon>Actinomycetota</taxon>
        <taxon>Actinomycetes</taxon>
        <taxon>Micromonosporales</taxon>
        <taxon>Micromonosporaceae</taxon>
        <taxon>Actinoplanes</taxon>
    </lineage>
</organism>
<proteinExistence type="predicted"/>
<protein>
    <submittedName>
        <fullName evidence="2">Pimeloyl-ACP methyl ester carboxylesterase</fullName>
    </submittedName>
</protein>
<feature type="domain" description="AB hydrolase-1" evidence="1">
    <location>
        <begin position="4"/>
        <end position="237"/>
    </location>
</feature>
<dbReference type="InterPro" id="IPR000073">
    <property type="entry name" value="AB_hydrolase_1"/>
</dbReference>
<evidence type="ECO:0000313" key="3">
    <source>
        <dbReference type="Proteomes" id="UP000198415"/>
    </source>
</evidence>
<dbReference type="InterPro" id="IPR052897">
    <property type="entry name" value="Sec-Metab_Biosynth_Hydrolase"/>
</dbReference>
<dbReference type="AlphaFoldDB" id="A0A239J000"/>
<dbReference type="InterPro" id="IPR029058">
    <property type="entry name" value="AB_hydrolase_fold"/>
</dbReference>
<keyword evidence="3" id="KW-1185">Reference proteome</keyword>
<dbReference type="PANTHER" id="PTHR37017:SF11">
    <property type="entry name" value="ESTERASE_LIPASE_THIOESTERASE DOMAIN-CONTAINING PROTEIN"/>
    <property type="match status" value="1"/>
</dbReference>
<dbReference type="PANTHER" id="PTHR37017">
    <property type="entry name" value="AB HYDROLASE-1 DOMAIN-CONTAINING PROTEIN-RELATED"/>
    <property type="match status" value="1"/>
</dbReference>
<dbReference type="Gene3D" id="3.40.50.1820">
    <property type="entry name" value="alpha/beta hydrolase"/>
    <property type="match status" value="1"/>
</dbReference>
<evidence type="ECO:0000313" key="2">
    <source>
        <dbReference type="EMBL" id="SNS99119.1"/>
    </source>
</evidence>
<dbReference type="RefSeq" id="WP_089298761.1">
    <property type="nucleotide sequence ID" value="NZ_BOMU01000123.1"/>
</dbReference>
<gene>
    <name evidence="2" type="ORF">SAMN06264365_1322</name>
</gene>
<dbReference type="OrthoDB" id="9773549at2"/>
<dbReference type="SUPFAM" id="SSF53474">
    <property type="entry name" value="alpha/beta-Hydrolases"/>
    <property type="match status" value="1"/>
</dbReference>
<dbReference type="GO" id="GO:0003824">
    <property type="term" value="F:catalytic activity"/>
    <property type="evidence" value="ECO:0007669"/>
    <property type="project" value="UniProtKB-ARBA"/>
</dbReference>
<reference evidence="2 3" key="1">
    <citation type="submission" date="2017-06" db="EMBL/GenBank/DDBJ databases">
        <authorList>
            <person name="Kim H.J."/>
            <person name="Triplett B.A."/>
        </authorList>
    </citation>
    <scope>NUCLEOTIDE SEQUENCE [LARGE SCALE GENOMIC DNA]</scope>
    <source>
        <strain evidence="2 3">DSM 43151</strain>
    </source>
</reference>
<dbReference type="Proteomes" id="UP000198415">
    <property type="component" value="Unassembled WGS sequence"/>
</dbReference>
<name>A0A239J000_9ACTN</name>
<dbReference type="Pfam" id="PF12697">
    <property type="entry name" value="Abhydrolase_6"/>
    <property type="match status" value="1"/>
</dbReference>
<sequence>MTTFVLVPGFFLGGWAWRPVTDTLRAHGHDVYPLTLTGLAERSHLASPAVDLAMHTDDVVNLLRWEDLHDVVLVGHSYGGLVTTNAADRIPERIARLVYVDTGPLPDGAAQADFAGPEQAARDRVVVDEQGDGWLLPPPPWADLAAGVEGVDGATLRRLAEHCTPQPYATATAPMRLTGAWEKLPRSSISCSFSVAQIEALAASAPLFRHMAGDNWRHTELPTWHWPMFSRPAELASLLLAGA</sequence>